<keyword evidence="3" id="KW-1185">Reference proteome</keyword>
<feature type="domain" description="Integrase catalytic" evidence="1">
    <location>
        <begin position="198"/>
        <end position="359"/>
    </location>
</feature>
<dbReference type="NCBIfam" id="NF033516">
    <property type="entry name" value="transpos_IS3"/>
    <property type="match status" value="1"/>
</dbReference>
<reference evidence="3" key="1">
    <citation type="journal article" date="2019" name="Int. J. Syst. Evol. Microbiol.">
        <title>The Global Catalogue of Microorganisms (GCM) 10K type strain sequencing project: providing services to taxonomists for standard genome sequencing and annotation.</title>
        <authorList>
            <consortium name="The Broad Institute Genomics Platform"/>
            <consortium name="The Broad Institute Genome Sequencing Center for Infectious Disease"/>
            <person name="Wu L."/>
            <person name="Ma J."/>
        </authorList>
    </citation>
    <scope>NUCLEOTIDE SEQUENCE [LARGE SCALE GENOMIC DNA]</scope>
    <source>
        <strain evidence="3">CCUG 62981</strain>
    </source>
</reference>
<dbReference type="InterPro" id="IPR036397">
    <property type="entry name" value="RNaseH_sf"/>
</dbReference>
<organism evidence="2 3">
    <name type="scientific">Glycocaulis abyssi</name>
    <dbReference type="NCBI Taxonomy" id="1433403"/>
    <lineage>
        <taxon>Bacteria</taxon>
        <taxon>Pseudomonadati</taxon>
        <taxon>Pseudomonadota</taxon>
        <taxon>Alphaproteobacteria</taxon>
        <taxon>Maricaulales</taxon>
        <taxon>Maricaulaceae</taxon>
        <taxon>Glycocaulis</taxon>
    </lineage>
</organism>
<dbReference type="Pfam" id="PF13683">
    <property type="entry name" value="rve_3"/>
    <property type="match status" value="1"/>
</dbReference>
<dbReference type="EMBL" id="JBHSGQ010000020">
    <property type="protein sequence ID" value="MFC4726528.1"/>
    <property type="molecule type" value="Genomic_DNA"/>
</dbReference>
<dbReference type="Proteomes" id="UP001596024">
    <property type="component" value="Unassembled WGS sequence"/>
</dbReference>
<dbReference type="SUPFAM" id="SSF46689">
    <property type="entry name" value="Homeodomain-like"/>
    <property type="match status" value="1"/>
</dbReference>
<dbReference type="PANTHER" id="PTHR47515">
    <property type="entry name" value="LOW CALCIUM RESPONSE LOCUS PROTEIN T"/>
    <property type="match status" value="1"/>
</dbReference>
<accession>A0ABV9NIX1</accession>
<dbReference type="SUPFAM" id="SSF53098">
    <property type="entry name" value="Ribonuclease H-like"/>
    <property type="match status" value="1"/>
</dbReference>
<evidence type="ECO:0000259" key="1">
    <source>
        <dbReference type="PROSITE" id="PS50994"/>
    </source>
</evidence>
<dbReference type="InterPro" id="IPR048020">
    <property type="entry name" value="Transpos_IS3"/>
</dbReference>
<dbReference type="InterPro" id="IPR012337">
    <property type="entry name" value="RNaseH-like_sf"/>
</dbReference>
<dbReference type="RefSeq" id="WP_371393162.1">
    <property type="nucleotide sequence ID" value="NZ_CP163421.1"/>
</dbReference>
<dbReference type="InterPro" id="IPR009057">
    <property type="entry name" value="Homeodomain-like_sf"/>
</dbReference>
<comment type="caution">
    <text evidence="2">The sequence shown here is derived from an EMBL/GenBank/DDBJ whole genome shotgun (WGS) entry which is preliminary data.</text>
</comment>
<dbReference type="Gene3D" id="3.30.420.10">
    <property type="entry name" value="Ribonuclease H-like superfamily/Ribonuclease H"/>
    <property type="match status" value="1"/>
</dbReference>
<dbReference type="InterPro" id="IPR025948">
    <property type="entry name" value="HTH-like_dom"/>
</dbReference>
<protein>
    <submittedName>
        <fullName evidence="2">IS3 family transposase</fullName>
    </submittedName>
</protein>
<sequence length="383" mass="43726">MRKSRFTEEQIIAILAEQESGMATVDVCRRHGVSTATFYKWKAKFGGLDVSDARKLKTLEAENARLKKLLADSMLDVSILKDLLGKELTTPQAKRAAARRVIETYDISQRRACRLVSVDPKTVRREAVPDNPEARSRMREIAAVRRRFGYRRIGLMLEREGIVMNQKKLRRLYKEEGLSVKRRRGRKRATGTREPMLAPDAPSKRWSLDFVSDVFGVGRRFRMLCVIDDYTRECLALVADTSLSGARVVRELERCIRLYGRPDTIVSDNGTELTSRAVLEWQNQTGIAWHYIAPGKPQQNGFVESFNGRLRDECLNEEVFDSLAHARRVLARWRHDYNHHRPHSSLGGLTPAARRSLELAGDIAPGALASPQTMHYERIRLSK</sequence>
<proteinExistence type="predicted"/>
<dbReference type="Pfam" id="PF01527">
    <property type="entry name" value="HTH_Tnp_1"/>
    <property type="match status" value="1"/>
</dbReference>
<gene>
    <name evidence="2" type="ORF">ACFPB0_14650</name>
</gene>
<evidence type="ECO:0000313" key="2">
    <source>
        <dbReference type="EMBL" id="MFC4726528.1"/>
    </source>
</evidence>
<name>A0ABV9NIX1_9PROT</name>
<dbReference type="PANTHER" id="PTHR47515:SF1">
    <property type="entry name" value="BLR2054 PROTEIN"/>
    <property type="match status" value="1"/>
</dbReference>
<evidence type="ECO:0000313" key="3">
    <source>
        <dbReference type="Proteomes" id="UP001596024"/>
    </source>
</evidence>
<dbReference type="PROSITE" id="PS50994">
    <property type="entry name" value="INTEGRASE"/>
    <property type="match status" value="1"/>
</dbReference>
<dbReference type="Pfam" id="PF13276">
    <property type="entry name" value="HTH_21"/>
    <property type="match status" value="1"/>
</dbReference>
<dbReference type="InterPro" id="IPR002514">
    <property type="entry name" value="Transposase_8"/>
</dbReference>
<dbReference type="InterPro" id="IPR001584">
    <property type="entry name" value="Integrase_cat-core"/>
</dbReference>